<dbReference type="InterPro" id="IPR036390">
    <property type="entry name" value="WH_DNA-bd_sf"/>
</dbReference>
<dbReference type="PROSITE" id="PS50949">
    <property type="entry name" value="HTH_GNTR"/>
    <property type="match status" value="1"/>
</dbReference>
<sequence>MSVKPFSFAVTYAVGMTDNGAAIRVLANEHTFEPVATPRIADIIAERLARAIREGVLQPGDRLPTEQQLAREFGVGRTSVREGLQKLRAYGLVESRKGLGAFVTAPSFEDPLADFARWAARDPAGIEKLLEARVALETVAAGLAAARASEQDLALLEERHLAHEKATEARDVAHMVGTDEAFHEQIFAAAGNQIVSRLYELLTPELTDFRRKTLALPWAATRSAHGHAAIVDGIRRHDPPAARHAMADHLLVLYEEVHESVGSEGATARELKLAPRNTLV</sequence>
<evidence type="ECO:0000256" key="2">
    <source>
        <dbReference type="ARBA" id="ARBA00023125"/>
    </source>
</evidence>
<dbReference type="InterPro" id="IPR011711">
    <property type="entry name" value="GntR_C"/>
</dbReference>
<dbReference type="PRINTS" id="PR00035">
    <property type="entry name" value="HTHGNTR"/>
</dbReference>
<keyword evidence="1" id="KW-0805">Transcription regulation</keyword>
<evidence type="ECO:0000256" key="1">
    <source>
        <dbReference type="ARBA" id="ARBA00023015"/>
    </source>
</evidence>
<dbReference type="Gene3D" id="1.10.10.10">
    <property type="entry name" value="Winged helix-like DNA-binding domain superfamily/Winged helix DNA-binding domain"/>
    <property type="match status" value="1"/>
</dbReference>
<proteinExistence type="predicted"/>
<dbReference type="SMART" id="SM00895">
    <property type="entry name" value="FCD"/>
    <property type="match status" value="1"/>
</dbReference>
<dbReference type="Pfam" id="PF07729">
    <property type="entry name" value="FCD"/>
    <property type="match status" value="1"/>
</dbReference>
<dbReference type="CDD" id="cd07377">
    <property type="entry name" value="WHTH_GntR"/>
    <property type="match status" value="1"/>
</dbReference>
<accession>A0A6J4RMK2</accession>
<dbReference type="SMART" id="SM00345">
    <property type="entry name" value="HTH_GNTR"/>
    <property type="match status" value="1"/>
</dbReference>
<dbReference type="Gene3D" id="1.20.120.530">
    <property type="entry name" value="GntR ligand-binding domain-like"/>
    <property type="match status" value="1"/>
</dbReference>
<dbReference type="GO" id="GO:0003700">
    <property type="term" value="F:DNA-binding transcription factor activity"/>
    <property type="evidence" value="ECO:0007669"/>
    <property type="project" value="InterPro"/>
</dbReference>
<dbReference type="SUPFAM" id="SSF46785">
    <property type="entry name" value="Winged helix' DNA-binding domain"/>
    <property type="match status" value="1"/>
</dbReference>
<evidence type="ECO:0000313" key="5">
    <source>
        <dbReference type="EMBL" id="CAA9474720.1"/>
    </source>
</evidence>
<dbReference type="AlphaFoldDB" id="A0A6J4RMK2"/>
<dbReference type="PANTHER" id="PTHR43537:SF5">
    <property type="entry name" value="UXU OPERON TRANSCRIPTIONAL REGULATOR"/>
    <property type="match status" value="1"/>
</dbReference>
<protein>
    <submittedName>
        <fullName evidence="5">Transcriptional regulator, GntR family</fullName>
    </submittedName>
</protein>
<organism evidence="5">
    <name type="scientific">uncultured Solirubrobacteraceae bacterium</name>
    <dbReference type="NCBI Taxonomy" id="1162706"/>
    <lineage>
        <taxon>Bacteria</taxon>
        <taxon>Bacillati</taxon>
        <taxon>Actinomycetota</taxon>
        <taxon>Thermoleophilia</taxon>
        <taxon>Solirubrobacterales</taxon>
        <taxon>Solirubrobacteraceae</taxon>
        <taxon>environmental samples</taxon>
    </lineage>
</organism>
<dbReference type="InterPro" id="IPR000524">
    <property type="entry name" value="Tscrpt_reg_HTH_GntR"/>
</dbReference>
<dbReference type="EMBL" id="CADCVL010000168">
    <property type="protein sequence ID" value="CAA9474720.1"/>
    <property type="molecule type" value="Genomic_DNA"/>
</dbReference>
<dbReference type="PANTHER" id="PTHR43537">
    <property type="entry name" value="TRANSCRIPTIONAL REGULATOR, GNTR FAMILY"/>
    <property type="match status" value="1"/>
</dbReference>
<evidence type="ECO:0000259" key="4">
    <source>
        <dbReference type="PROSITE" id="PS50949"/>
    </source>
</evidence>
<keyword evidence="2" id="KW-0238">DNA-binding</keyword>
<dbReference type="GO" id="GO:0003677">
    <property type="term" value="F:DNA binding"/>
    <property type="evidence" value="ECO:0007669"/>
    <property type="project" value="UniProtKB-KW"/>
</dbReference>
<dbReference type="InterPro" id="IPR008920">
    <property type="entry name" value="TF_FadR/GntR_C"/>
</dbReference>
<dbReference type="Pfam" id="PF00392">
    <property type="entry name" value="GntR"/>
    <property type="match status" value="1"/>
</dbReference>
<name>A0A6J4RMK2_9ACTN</name>
<reference evidence="5" key="1">
    <citation type="submission" date="2020-02" db="EMBL/GenBank/DDBJ databases">
        <authorList>
            <person name="Meier V. D."/>
        </authorList>
    </citation>
    <scope>NUCLEOTIDE SEQUENCE</scope>
    <source>
        <strain evidence="5">AVDCRST_MAG65</strain>
    </source>
</reference>
<feature type="domain" description="HTH gntR-type" evidence="4">
    <location>
        <begin position="38"/>
        <end position="106"/>
    </location>
</feature>
<dbReference type="SUPFAM" id="SSF48008">
    <property type="entry name" value="GntR ligand-binding domain-like"/>
    <property type="match status" value="1"/>
</dbReference>
<evidence type="ECO:0000256" key="3">
    <source>
        <dbReference type="ARBA" id="ARBA00023163"/>
    </source>
</evidence>
<gene>
    <name evidence="5" type="ORF">AVDCRST_MAG65-1034</name>
</gene>
<keyword evidence="3" id="KW-0804">Transcription</keyword>
<dbReference type="InterPro" id="IPR036388">
    <property type="entry name" value="WH-like_DNA-bd_sf"/>
</dbReference>